<comment type="subcellular location">
    <subcellularLocation>
        <location evidence="1">Vacuole membrane</location>
        <topology evidence="1">Multi-pass membrane protein</topology>
    </subcellularLocation>
</comment>
<gene>
    <name evidence="14" type="ORF">QTG54_014828</name>
</gene>
<dbReference type="AlphaFoldDB" id="A0AAD9D6D4"/>
<keyword evidence="8 12" id="KW-1133">Transmembrane helix</keyword>
<proteinExistence type="predicted"/>
<evidence type="ECO:0000256" key="10">
    <source>
        <dbReference type="SAM" id="Coils"/>
    </source>
</evidence>
<evidence type="ECO:0000256" key="11">
    <source>
        <dbReference type="SAM" id="MobiDB-lite"/>
    </source>
</evidence>
<evidence type="ECO:0000313" key="14">
    <source>
        <dbReference type="EMBL" id="KAK1734580.1"/>
    </source>
</evidence>
<dbReference type="GO" id="GO:0005774">
    <property type="term" value="C:vacuolar membrane"/>
    <property type="evidence" value="ECO:0007669"/>
    <property type="project" value="UniProtKB-SubCell"/>
</dbReference>
<dbReference type="PANTHER" id="PTHR24223:SF443">
    <property type="entry name" value="MULTIDRUG-RESISTANCE LIKE PROTEIN 1, ISOFORM I"/>
    <property type="match status" value="1"/>
</dbReference>
<reference evidence="14" key="1">
    <citation type="submission" date="2023-06" db="EMBL/GenBank/DDBJ databases">
        <title>Survivors Of The Sea: Transcriptome response of Skeletonema marinoi to long-term dormancy.</title>
        <authorList>
            <person name="Pinder M.I.M."/>
            <person name="Kourtchenko O."/>
            <person name="Robertson E.K."/>
            <person name="Larsson T."/>
            <person name="Maumus F."/>
            <person name="Osuna-Cruz C.M."/>
            <person name="Vancaester E."/>
            <person name="Stenow R."/>
            <person name="Vandepoele K."/>
            <person name="Ploug H."/>
            <person name="Bruchert V."/>
            <person name="Godhe A."/>
            <person name="Topel M."/>
        </authorList>
    </citation>
    <scope>NUCLEOTIDE SEQUENCE</scope>
    <source>
        <strain evidence="14">R05AC</strain>
    </source>
</reference>
<evidence type="ECO:0000256" key="7">
    <source>
        <dbReference type="ARBA" id="ARBA00022840"/>
    </source>
</evidence>
<dbReference type="GO" id="GO:0005524">
    <property type="term" value="F:ATP binding"/>
    <property type="evidence" value="ECO:0007669"/>
    <property type="project" value="UniProtKB-KW"/>
</dbReference>
<dbReference type="InterPro" id="IPR050173">
    <property type="entry name" value="ABC_transporter_C-like"/>
</dbReference>
<dbReference type="Gene3D" id="1.20.1560.10">
    <property type="entry name" value="ABC transporter type 1, transmembrane domain"/>
    <property type="match status" value="1"/>
</dbReference>
<dbReference type="Proteomes" id="UP001224775">
    <property type="component" value="Unassembled WGS sequence"/>
</dbReference>
<dbReference type="CDD" id="cd18595">
    <property type="entry name" value="ABC_6TM_MRP1_2_3_6_D1_like"/>
    <property type="match status" value="1"/>
</dbReference>
<keyword evidence="6" id="KW-0547">Nucleotide-binding</keyword>
<dbReference type="EMBL" id="JATAAI010000038">
    <property type="protein sequence ID" value="KAK1734580.1"/>
    <property type="molecule type" value="Genomic_DNA"/>
</dbReference>
<evidence type="ECO:0000256" key="8">
    <source>
        <dbReference type="ARBA" id="ARBA00022989"/>
    </source>
</evidence>
<feature type="transmembrane region" description="Helical" evidence="12">
    <location>
        <begin position="324"/>
        <end position="345"/>
    </location>
</feature>
<keyword evidence="3" id="KW-0926">Vacuole</keyword>
<keyword evidence="15" id="KW-1185">Reference proteome</keyword>
<dbReference type="GO" id="GO:0140359">
    <property type="term" value="F:ABC-type transporter activity"/>
    <property type="evidence" value="ECO:0007669"/>
    <property type="project" value="InterPro"/>
</dbReference>
<evidence type="ECO:0000256" key="5">
    <source>
        <dbReference type="ARBA" id="ARBA00022737"/>
    </source>
</evidence>
<sequence>MSGKAYGAIQVRQEADADDIDSSPNDNNIITERIPLLSAITNEKNPPSPSQLSTKSSVVSVAVQTDPTKFTKALRYLAAIWSDTTFDWISPLLETGNANGQLNVEDLDELPLPDDCETSQVYAQFWRCWTDELDKARVDNNKSNDNSATSFFVQPTTTIHNYKPSLIKALARAFGADFLRAGLFKLIHDANIFVGPQVLNHLIQFLRNADAPIHRGVMLTVLVTVSQIVMSISLRHYFYKCYTCGLQVRTAVVLAVYKKSLHLSLKERHTFGNGGGPGEIVNLVGIDAQRLQDLMTYLHAVWYSFFQIGLAMYFLWGQVGASCLAGVVVIVVLIPVTKFVAGWLSGIQQILMKARDERVSLNNELMNAMKIVKIQAWEENFRTKLTNLRNIEMLKLRRYYITSAISVSMYSSTPLLVSLATFGAYTLIGQNHLDVAQALTALALFDILRFPLFMLPQIINRIIEASISFERVRKFLLAEEYQHVGEGALEQNGEIYINNGTFVYDSKKPTLLEEEGEEKKKGGIRGLMHQQARMMQEAQLNQQWEMALLRAQLIDAENTISKLSDTGTISSHSMLMDENEEGGRLFTIFVALFAPCDYAGEERGVCCGGRGCRRWQKYAHQQHPW</sequence>
<keyword evidence="7" id="KW-0067">ATP-binding</keyword>
<keyword evidence="9 12" id="KW-0472">Membrane</keyword>
<evidence type="ECO:0000313" key="15">
    <source>
        <dbReference type="Proteomes" id="UP001224775"/>
    </source>
</evidence>
<dbReference type="InterPro" id="IPR036640">
    <property type="entry name" value="ABC1_TM_sf"/>
</dbReference>
<evidence type="ECO:0000256" key="6">
    <source>
        <dbReference type="ARBA" id="ARBA00022741"/>
    </source>
</evidence>
<evidence type="ECO:0000256" key="4">
    <source>
        <dbReference type="ARBA" id="ARBA00022692"/>
    </source>
</evidence>
<protein>
    <submittedName>
        <fullName evidence="14">Multi drug resistance-associated protein</fullName>
    </submittedName>
</protein>
<organism evidence="14 15">
    <name type="scientific">Skeletonema marinoi</name>
    <dbReference type="NCBI Taxonomy" id="267567"/>
    <lineage>
        <taxon>Eukaryota</taxon>
        <taxon>Sar</taxon>
        <taxon>Stramenopiles</taxon>
        <taxon>Ochrophyta</taxon>
        <taxon>Bacillariophyta</taxon>
        <taxon>Coscinodiscophyceae</taxon>
        <taxon>Thalassiosirophycidae</taxon>
        <taxon>Thalassiosirales</taxon>
        <taxon>Skeletonemataceae</taxon>
        <taxon>Skeletonema</taxon>
        <taxon>Skeletonema marinoi-dohrnii complex</taxon>
    </lineage>
</organism>
<feature type="coiled-coil region" evidence="10">
    <location>
        <begin position="344"/>
        <end position="371"/>
    </location>
</feature>
<evidence type="ECO:0000256" key="2">
    <source>
        <dbReference type="ARBA" id="ARBA00022448"/>
    </source>
</evidence>
<keyword evidence="10" id="KW-0175">Coiled coil</keyword>
<dbReference type="InterPro" id="IPR011527">
    <property type="entry name" value="ABC1_TM_dom"/>
</dbReference>
<feature type="region of interest" description="Disordered" evidence="11">
    <location>
        <begin position="1"/>
        <end position="26"/>
    </location>
</feature>
<keyword evidence="5" id="KW-0677">Repeat</keyword>
<comment type="caution">
    <text evidence="14">The sequence shown here is derived from an EMBL/GenBank/DDBJ whole genome shotgun (WGS) entry which is preliminary data.</text>
</comment>
<dbReference type="Pfam" id="PF00664">
    <property type="entry name" value="ABC_membrane"/>
    <property type="match status" value="1"/>
</dbReference>
<evidence type="ECO:0000256" key="9">
    <source>
        <dbReference type="ARBA" id="ARBA00023136"/>
    </source>
</evidence>
<evidence type="ECO:0000256" key="12">
    <source>
        <dbReference type="SAM" id="Phobius"/>
    </source>
</evidence>
<keyword evidence="2" id="KW-0813">Transport</keyword>
<evidence type="ECO:0000256" key="3">
    <source>
        <dbReference type="ARBA" id="ARBA00022554"/>
    </source>
</evidence>
<dbReference type="FunFam" id="1.20.1560.10:FF:000020">
    <property type="entry name" value="ABC metal ion transporter"/>
    <property type="match status" value="1"/>
</dbReference>
<evidence type="ECO:0000256" key="1">
    <source>
        <dbReference type="ARBA" id="ARBA00004128"/>
    </source>
</evidence>
<feature type="transmembrane region" description="Helical" evidence="12">
    <location>
        <begin position="399"/>
        <end position="423"/>
    </location>
</feature>
<dbReference type="PANTHER" id="PTHR24223">
    <property type="entry name" value="ATP-BINDING CASSETTE SUB-FAMILY C"/>
    <property type="match status" value="1"/>
</dbReference>
<name>A0AAD9D6D4_9STRA</name>
<evidence type="ECO:0000259" key="13">
    <source>
        <dbReference type="PROSITE" id="PS50929"/>
    </source>
</evidence>
<dbReference type="SUPFAM" id="SSF90123">
    <property type="entry name" value="ABC transporter transmembrane region"/>
    <property type="match status" value="1"/>
</dbReference>
<feature type="transmembrane region" description="Helical" evidence="12">
    <location>
        <begin position="300"/>
        <end position="318"/>
    </location>
</feature>
<keyword evidence="4 12" id="KW-0812">Transmembrane</keyword>
<dbReference type="PROSITE" id="PS50929">
    <property type="entry name" value="ABC_TM1F"/>
    <property type="match status" value="1"/>
</dbReference>
<feature type="domain" description="ABC transmembrane type-1" evidence="13">
    <location>
        <begin position="193"/>
        <end position="464"/>
    </location>
</feature>
<accession>A0AAD9D6D4</accession>
<dbReference type="GO" id="GO:0000323">
    <property type="term" value="C:lytic vacuole"/>
    <property type="evidence" value="ECO:0007669"/>
    <property type="project" value="UniProtKB-ARBA"/>
</dbReference>